<dbReference type="GO" id="GO:0005506">
    <property type="term" value="F:iron ion binding"/>
    <property type="evidence" value="ECO:0007669"/>
    <property type="project" value="InterPro"/>
</dbReference>
<dbReference type="AlphaFoldDB" id="A0A4Q4J373"/>
<evidence type="ECO:0000256" key="5">
    <source>
        <dbReference type="ARBA" id="ARBA00023004"/>
    </source>
</evidence>
<gene>
    <name evidence="9" type="ORF">EWH08_13970</name>
</gene>
<dbReference type="SUPFAM" id="SSF48264">
    <property type="entry name" value="Cytochrome P450"/>
    <property type="match status" value="1"/>
</dbReference>
<dbReference type="GO" id="GO:0016705">
    <property type="term" value="F:oxidoreductase activity, acting on paired donors, with incorporation or reduction of molecular oxygen"/>
    <property type="evidence" value="ECO:0007669"/>
    <property type="project" value="InterPro"/>
</dbReference>
<evidence type="ECO:0000256" key="7">
    <source>
        <dbReference type="ARBA" id="ARBA00043906"/>
    </source>
</evidence>
<comment type="similarity">
    <text evidence="1 8">Belongs to the cytochrome P450 family.</text>
</comment>
<dbReference type="PROSITE" id="PS00086">
    <property type="entry name" value="CYTOCHROME_P450"/>
    <property type="match status" value="1"/>
</dbReference>
<dbReference type="Gene3D" id="1.10.630.10">
    <property type="entry name" value="Cytochrome P450"/>
    <property type="match status" value="1"/>
</dbReference>
<evidence type="ECO:0000256" key="6">
    <source>
        <dbReference type="ARBA" id="ARBA00023033"/>
    </source>
</evidence>
<keyword evidence="2 8" id="KW-0349">Heme</keyword>
<dbReference type="InterPro" id="IPR036396">
    <property type="entry name" value="Cyt_P450_sf"/>
</dbReference>
<evidence type="ECO:0000256" key="4">
    <source>
        <dbReference type="ARBA" id="ARBA00023002"/>
    </source>
</evidence>
<protein>
    <submittedName>
        <fullName evidence="9">Cytochrome P450</fullName>
    </submittedName>
</protein>
<dbReference type="FunFam" id="1.10.630.10:FF:000018">
    <property type="entry name" value="Cytochrome P450 monooxygenase"/>
    <property type="match status" value="1"/>
</dbReference>
<organism evidence="9 10">
    <name type="scientific">Sphingobium indicum</name>
    <dbReference type="NCBI Taxonomy" id="332055"/>
    <lineage>
        <taxon>Bacteria</taxon>
        <taxon>Pseudomonadati</taxon>
        <taxon>Pseudomonadota</taxon>
        <taxon>Alphaproteobacteria</taxon>
        <taxon>Sphingomonadales</taxon>
        <taxon>Sphingomonadaceae</taxon>
        <taxon>Sphingobium</taxon>
    </lineage>
</organism>
<reference evidence="9 10" key="1">
    <citation type="submission" date="2019-02" db="EMBL/GenBank/DDBJ databases">
        <authorList>
            <person name="Feng G."/>
        </authorList>
    </citation>
    <scope>NUCLEOTIDE SEQUENCE [LARGE SCALE GENOMIC DNA]</scope>
    <source>
        <strain evidence="9 10">DSM 26779</strain>
    </source>
</reference>
<keyword evidence="4 8" id="KW-0560">Oxidoreductase</keyword>
<dbReference type="RefSeq" id="WP_007684550.1">
    <property type="nucleotide sequence ID" value="NZ_JACBZE010000006.1"/>
</dbReference>
<evidence type="ECO:0000313" key="9">
    <source>
        <dbReference type="EMBL" id="RYM00341.1"/>
    </source>
</evidence>
<evidence type="ECO:0000256" key="8">
    <source>
        <dbReference type="RuleBase" id="RU000461"/>
    </source>
</evidence>
<comment type="caution">
    <text evidence="9">The sequence shown here is derived from an EMBL/GenBank/DDBJ whole genome shotgun (WGS) entry which is preliminary data.</text>
</comment>
<dbReference type="InterPro" id="IPR001128">
    <property type="entry name" value="Cyt_P450"/>
</dbReference>
<evidence type="ECO:0000256" key="2">
    <source>
        <dbReference type="ARBA" id="ARBA00022617"/>
    </source>
</evidence>
<dbReference type="PANTHER" id="PTHR46696:SF1">
    <property type="entry name" value="CYTOCHROME P450 YJIB-RELATED"/>
    <property type="match status" value="1"/>
</dbReference>
<dbReference type="EMBL" id="SEOM01000005">
    <property type="protein sequence ID" value="RYM00341.1"/>
    <property type="molecule type" value="Genomic_DNA"/>
</dbReference>
<dbReference type="PRINTS" id="PR00359">
    <property type="entry name" value="BP450"/>
</dbReference>
<accession>A0A4Q4J373</accession>
<evidence type="ECO:0000256" key="1">
    <source>
        <dbReference type="ARBA" id="ARBA00010617"/>
    </source>
</evidence>
<keyword evidence="5 8" id="KW-0408">Iron</keyword>
<keyword evidence="6 8" id="KW-0503">Monooxygenase</keyword>
<proteinExistence type="inferred from homology"/>
<dbReference type="GO" id="GO:0020037">
    <property type="term" value="F:heme binding"/>
    <property type="evidence" value="ECO:0007669"/>
    <property type="project" value="InterPro"/>
</dbReference>
<dbReference type="CDD" id="cd11033">
    <property type="entry name" value="CYP142-like"/>
    <property type="match status" value="1"/>
</dbReference>
<keyword evidence="3 8" id="KW-0479">Metal-binding</keyword>
<dbReference type="PANTHER" id="PTHR46696">
    <property type="entry name" value="P450, PUTATIVE (EUROFUNG)-RELATED"/>
    <property type="match status" value="1"/>
</dbReference>
<comment type="function">
    <text evidence="7">Cytochromes P450 are a group of heme-thiolate monooxygenases. They oxidize a variety of structurally unrelated compounds, including steroids, fatty acids, and xenobiotics.</text>
</comment>
<dbReference type="InterPro" id="IPR017972">
    <property type="entry name" value="Cyt_P450_CS"/>
</dbReference>
<dbReference type="Pfam" id="PF00067">
    <property type="entry name" value="p450"/>
    <property type="match status" value="1"/>
</dbReference>
<name>A0A4Q4J373_9SPHN</name>
<evidence type="ECO:0000256" key="3">
    <source>
        <dbReference type="ARBA" id="ARBA00022723"/>
    </source>
</evidence>
<sequence>MKRERQKVGCRRNIHDEDNMLPTYRTEPSADNAVDEWLAMHGEGERAPVIPGDTSRPELYSQASWEPLFRQMRQSAPLNRVEGTANGDYWNVCSHALITEVEGKPDLFSSSWKYGGITIADPEPGEEFQLPMFIAMDEPEHSVQRKTVAPAFTPAHIAELAVKLRGHTAAVLDSLPVGSRFDWVEKVSIELATSMLATILGFPWEDRRLLTFWSDWAGHMEAARIPELFQVRREMLTEMATYFHLLWEQRRVSPDGNDLLAMMIRSDSMSEMGPMEFIGNLALLIVGGNDTTRTSMSAAIFALDQFPDERAKLIADESLLSNAVQEIIRWHTPIAHMRRTATADCELAGQRIAAGDKLALWYISANRDEAVFPDADRLDLSRANARRHLSFGHGIHRCVGARLAELQLRILLEELMKRRLQVNVAGEVRRVHANFVNGFRNMEVELTSY</sequence>
<evidence type="ECO:0000313" key="10">
    <source>
        <dbReference type="Proteomes" id="UP000292734"/>
    </source>
</evidence>
<dbReference type="Proteomes" id="UP000292734">
    <property type="component" value="Unassembled WGS sequence"/>
</dbReference>
<dbReference type="GO" id="GO:0004497">
    <property type="term" value="F:monooxygenase activity"/>
    <property type="evidence" value="ECO:0007669"/>
    <property type="project" value="UniProtKB-KW"/>
</dbReference>
<dbReference type="InterPro" id="IPR002397">
    <property type="entry name" value="Cyt_P450_B"/>
</dbReference>